<dbReference type="InterPro" id="IPR006600">
    <property type="entry name" value="HTH_CenpB_DNA-bd_dom"/>
</dbReference>
<feature type="compositionally biased region" description="Low complexity" evidence="3">
    <location>
        <begin position="40"/>
        <end position="53"/>
    </location>
</feature>
<dbReference type="InterPro" id="IPR009057">
    <property type="entry name" value="Homeodomain-like_sf"/>
</dbReference>
<dbReference type="Proteomes" id="UP000518752">
    <property type="component" value="Unassembled WGS sequence"/>
</dbReference>
<reference evidence="5 6" key="1">
    <citation type="journal article" date="2020" name="ISME J.">
        <title>Uncovering the hidden diversity of litter-decomposition mechanisms in mushroom-forming fungi.</title>
        <authorList>
            <person name="Floudas D."/>
            <person name="Bentzer J."/>
            <person name="Ahren D."/>
            <person name="Johansson T."/>
            <person name="Persson P."/>
            <person name="Tunlid A."/>
        </authorList>
    </citation>
    <scope>NUCLEOTIDE SEQUENCE [LARGE SCALE GENOMIC DNA]</scope>
    <source>
        <strain evidence="5 6">CBS 406.79</strain>
    </source>
</reference>
<feature type="compositionally biased region" description="Acidic residues" evidence="3">
    <location>
        <begin position="409"/>
        <end position="422"/>
    </location>
</feature>
<feature type="domain" description="HTH CENPB-type" evidence="4">
    <location>
        <begin position="266"/>
        <end position="360"/>
    </location>
</feature>
<dbReference type="InterPro" id="IPR050863">
    <property type="entry name" value="CenT-Element_Derived"/>
</dbReference>
<evidence type="ECO:0000256" key="1">
    <source>
        <dbReference type="ARBA" id="ARBA00023125"/>
    </source>
</evidence>
<dbReference type="AlphaFoldDB" id="A0A8H5HTM6"/>
<feature type="compositionally biased region" description="Low complexity" evidence="3">
    <location>
        <begin position="173"/>
        <end position="191"/>
    </location>
</feature>
<organism evidence="5 6">
    <name type="scientific">Collybiopsis confluens</name>
    <dbReference type="NCBI Taxonomy" id="2823264"/>
    <lineage>
        <taxon>Eukaryota</taxon>
        <taxon>Fungi</taxon>
        <taxon>Dikarya</taxon>
        <taxon>Basidiomycota</taxon>
        <taxon>Agaricomycotina</taxon>
        <taxon>Agaricomycetes</taxon>
        <taxon>Agaricomycetidae</taxon>
        <taxon>Agaricales</taxon>
        <taxon>Marasmiineae</taxon>
        <taxon>Omphalotaceae</taxon>
        <taxon>Collybiopsis</taxon>
    </lineage>
</organism>
<feature type="compositionally biased region" description="Low complexity" evidence="3">
    <location>
        <begin position="104"/>
        <end position="114"/>
    </location>
</feature>
<evidence type="ECO:0000256" key="2">
    <source>
        <dbReference type="ARBA" id="ARBA00023242"/>
    </source>
</evidence>
<keyword evidence="1" id="KW-0238">DNA-binding</keyword>
<keyword evidence="6" id="KW-1185">Reference proteome</keyword>
<accession>A0A8H5HTM6</accession>
<feature type="compositionally biased region" description="Polar residues" evidence="3">
    <location>
        <begin position="390"/>
        <end position="406"/>
    </location>
</feature>
<name>A0A8H5HTM6_9AGAR</name>
<dbReference type="EMBL" id="JAACJN010000023">
    <property type="protein sequence ID" value="KAF5389294.1"/>
    <property type="molecule type" value="Genomic_DNA"/>
</dbReference>
<dbReference type="Gene3D" id="1.10.10.60">
    <property type="entry name" value="Homeodomain-like"/>
    <property type="match status" value="2"/>
</dbReference>
<protein>
    <recommendedName>
        <fullName evidence="4">HTH CENPB-type domain-containing protein</fullName>
    </recommendedName>
</protein>
<dbReference type="Pfam" id="PF03221">
    <property type="entry name" value="HTH_Tnp_Tc5"/>
    <property type="match status" value="1"/>
</dbReference>
<feature type="compositionally biased region" description="Low complexity" evidence="3">
    <location>
        <begin position="121"/>
        <end position="136"/>
    </location>
</feature>
<evidence type="ECO:0000313" key="6">
    <source>
        <dbReference type="Proteomes" id="UP000518752"/>
    </source>
</evidence>
<dbReference type="PROSITE" id="PS51253">
    <property type="entry name" value="HTH_CENPB"/>
    <property type="match status" value="1"/>
</dbReference>
<comment type="caution">
    <text evidence="5">The sequence shown here is derived from an EMBL/GenBank/DDBJ whole genome shotgun (WGS) entry which is preliminary data.</text>
</comment>
<sequence>MSYAYGGDASAEYLEGLQQSPMDGARHTREPPYPSPTPSMSPTANAPSPSAYSFPVREYSAGPHRVTTRGQRRAAATTNLDSGAPISRSQTPQSMVGYPLTPDSAPSSSAPPSSLISRQLSASPAPSSGSSQSQRSVSHRRQHYQPSMSPAPSPSSPSSYLFHLPGPQPNPFLPSTSPGPSFPLPSGSNLPRAYSKPKARKQRLFNIDRKAICEFHMAHPNEKQEVIARRYGVERSTISKILKDKEKWLSIDPLEGAAYSVNGPFMLAKHRPSKFPPVEFEMQKWLMEVSEKWNICLPEPSSEPYDPKFTPPVHGPLTDRSLRERARAIARSHGITPEQFKASSGWVENFKHRHGIRNGFWGGYLRNVQGRNSLVARTMGLTSLGSVTPPTAASKHLSSPYSYPQHQTEEDDEGDSQSDNEAVDMQSSVYHPPSVLSHVRDGSIARPPWSTDSSSTSASGVSLPTPHSSRSYHSSRPPWSSDTSIAHSPPAHRRTLSGFSMNSTDIAASQPTPNLHAVYTSIAPAAVESAVQRPRLDHHELSVQHVEHPKETIYHMFSAGEDGTSSAVAVQPFSSEYPPLDIHRSDSSEPPNRSSQIRPSVSSTGYNQGMHHHSDVSMQTVLPPPPPISDTTMPSLSECEDYLTKISFFVDEGPGQGILNSRRREWLRKLKVAFFEAGSGIPITPDSDEEGS</sequence>
<dbReference type="PANTHER" id="PTHR19303:SF70">
    <property type="entry name" value="HTH CENPB-TYPE DOMAIN-CONTAINING PROTEIN"/>
    <property type="match status" value="1"/>
</dbReference>
<dbReference type="Pfam" id="PF04218">
    <property type="entry name" value="CENP-B_N"/>
    <property type="match status" value="1"/>
</dbReference>
<evidence type="ECO:0000313" key="5">
    <source>
        <dbReference type="EMBL" id="KAF5389294.1"/>
    </source>
</evidence>
<proteinExistence type="predicted"/>
<dbReference type="InterPro" id="IPR007889">
    <property type="entry name" value="HTH_Psq"/>
</dbReference>
<evidence type="ECO:0000259" key="4">
    <source>
        <dbReference type="PROSITE" id="PS51253"/>
    </source>
</evidence>
<feature type="compositionally biased region" description="Polar residues" evidence="3">
    <location>
        <begin position="588"/>
        <end position="607"/>
    </location>
</feature>
<feature type="region of interest" description="Disordered" evidence="3">
    <location>
        <begin position="390"/>
        <end position="497"/>
    </location>
</feature>
<feature type="region of interest" description="Disordered" evidence="3">
    <location>
        <begin position="576"/>
        <end position="635"/>
    </location>
</feature>
<feature type="region of interest" description="Disordered" evidence="3">
    <location>
        <begin position="1"/>
        <end position="201"/>
    </location>
</feature>
<evidence type="ECO:0000256" key="3">
    <source>
        <dbReference type="SAM" id="MobiDB-lite"/>
    </source>
</evidence>
<feature type="compositionally biased region" description="Low complexity" evidence="3">
    <location>
        <begin position="447"/>
        <end position="481"/>
    </location>
</feature>
<dbReference type="PANTHER" id="PTHR19303">
    <property type="entry name" value="TRANSPOSON"/>
    <property type="match status" value="1"/>
</dbReference>
<dbReference type="GO" id="GO:0005634">
    <property type="term" value="C:nucleus"/>
    <property type="evidence" value="ECO:0007669"/>
    <property type="project" value="TreeGrafter"/>
</dbReference>
<gene>
    <name evidence="5" type="ORF">D9757_003469</name>
</gene>
<dbReference type="GO" id="GO:0003677">
    <property type="term" value="F:DNA binding"/>
    <property type="evidence" value="ECO:0007669"/>
    <property type="project" value="UniProtKB-KW"/>
</dbReference>
<dbReference type="OrthoDB" id="9909311at2759"/>
<keyword evidence="2" id="KW-0539">Nucleus</keyword>
<dbReference type="SUPFAM" id="SSF46689">
    <property type="entry name" value="Homeodomain-like"/>
    <property type="match status" value="2"/>
</dbReference>